<protein>
    <submittedName>
        <fullName evidence="1">Uncharacterized protein</fullName>
    </submittedName>
</protein>
<dbReference type="EMBL" id="BARW01021794">
    <property type="protein sequence ID" value="GAI92085.1"/>
    <property type="molecule type" value="Genomic_DNA"/>
</dbReference>
<name>X1TX01_9ZZZZ</name>
<sequence length="40" mass="4639">MSNRVLTEEAKRLVNGRYRYSVRAICGGESCWLRGEVYCL</sequence>
<organism evidence="1">
    <name type="scientific">marine sediment metagenome</name>
    <dbReference type="NCBI Taxonomy" id="412755"/>
    <lineage>
        <taxon>unclassified sequences</taxon>
        <taxon>metagenomes</taxon>
        <taxon>ecological metagenomes</taxon>
    </lineage>
</organism>
<reference evidence="1" key="1">
    <citation type="journal article" date="2014" name="Front. Microbiol.">
        <title>High frequency of phylogenetically diverse reductive dehalogenase-homologous genes in deep subseafloor sedimentary metagenomes.</title>
        <authorList>
            <person name="Kawai M."/>
            <person name="Futagami T."/>
            <person name="Toyoda A."/>
            <person name="Takaki Y."/>
            <person name="Nishi S."/>
            <person name="Hori S."/>
            <person name="Arai W."/>
            <person name="Tsubouchi T."/>
            <person name="Morono Y."/>
            <person name="Uchiyama I."/>
            <person name="Ito T."/>
            <person name="Fujiyama A."/>
            <person name="Inagaki F."/>
            <person name="Takami H."/>
        </authorList>
    </citation>
    <scope>NUCLEOTIDE SEQUENCE</scope>
    <source>
        <strain evidence="1">Expedition CK06-06</strain>
    </source>
</reference>
<gene>
    <name evidence="1" type="ORF">S12H4_36551</name>
</gene>
<comment type="caution">
    <text evidence="1">The sequence shown here is derived from an EMBL/GenBank/DDBJ whole genome shotgun (WGS) entry which is preliminary data.</text>
</comment>
<proteinExistence type="predicted"/>
<accession>X1TX01</accession>
<dbReference type="AlphaFoldDB" id="X1TX01"/>
<evidence type="ECO:0000313" key="1">
    <source>
        <dbReference type="EMBL" id="GAI92085.1"/>
    </source>
</evidence>